<dbReference type="GO" id="GO:0055052">
    <property type="term" value="C:ATP-binding cassette (ABC) transporter complex, substrate-binding subunit-containing"/>
    <property type="evidence" value="ECO:0007669"/>
    <property type="project" value="TreeGrafter"/>
</dbReference>
<dbReference type="CDD" id="cd03301">
    <property type="entry name" value="ABC_MalK_N"/>
    <property type="match status" value="1"/>
</dbReference>
<dbReference type="NCBIfam" id="NF008653">
    <property type="entry name" value="PRK11650.1"/>
    <property type="match status" value="1"/>
</dbReference>
<gene>
    <name evidence="5" type="ORF">AB3G37_11315</name>
</gene>
<name>A0AB39VY99_9GAMM</name>
<reference evidence="5" key="1">
    <citation type="submission" date="2024-07" db="EMBL/GenBank/DDBJ databases">
        <authorList>
            <person name="Biller S.J."/>
        </authorList>
    </citation>
    <scope>NUCLEOTIDE SEQUENCE</scope>
    <source>
        <strain evidence="5">WC2420</strain>
    </source>
</reference>
<dbReference type="SUPFAM" id="SSF50331">
    <property type="entry name" value="MOP-like"/>
    <property type="match status" value="1"/>
</dbReference>
<keyword evidence="3 5" id="KW-0067">ATP-binding</keyword>
<dbReference type="Pfam" id="PF17912">
    <property type="entry name" value="OB_MalK"/>
    <property type="match status" value="1"/>
</dbReference>
<dbReference type="InterPro" id="IPR040582">
    <property type="entry name" value="OB_MalK-like"/>
</dbReference>
<sequence>MAQIKITDLQKRYDNVEVLRHINLTIHDGEFVVLVGPSGCGKSTLLRTIAGLETASSGDIHIGSRLMNQVAPKDRDISMVFQSYALYPHMTVARNMGFSLEVQKKPKAEIDAAVNKAAEILGLTALLQRRPKELSGGQRQRVAMGRAIVREPQVFLFDEPLSNLDAQLRGQMRIEIKSLHQRMKNTIVYVTHDQVEAMTLADRIVVLNHGLIQQVGTPLELYDTPANRFVASFIGSPAMNFIDGELERHEKGCGVRINNQLLLPVDEQYGDLAAGRDVTYGIRPEALELCQHNESGALPLDITLIEPTGLSELIHGKIAGEAVSVYSMVRSGAGPGGRVWVRLDASRMQLFDRDSQQRIIKTGERANDRAA</sequence>
<dbReference type="InterPro" id="IPR015855">
    <property type="entry name" value="ABC_transpr_MalK-like"/>
</dbReference>
<dbReference type="SUPFAM" id="SSF52540">
    <property type="entry name" value="P-loop containing nucleoside triphosphate hydrolases"/>
    <property type="match status" value="1"/>
</dbReference>
<accession>A0AB39VY99</accession>
<keyword evidence="2" id="KW-0547">Nucleotide-binding</keyword>
<evidence type="ECO:0000256" key="1">
    <source>
        <dbReference type="ARBA" id="ARBA00022448"/>
    </source>
</evidence>
<evidence type="ECO:0000259" key="4">
    <source>
        <dbReference type="PROSITE" id="PS50893"/>
    </source>
</evidence>
<dbReference type="FunFam" id="3.40.50.300:FF:000042">
    <property type="entry name" value="Maltose/maltodextrin ABC transporter, ATP-binding protein"/>
    <property type="match status" value="1"/>
</dbReference>
<dbReference type="GO" id="GO:0016887">
    <property type="term" value="F:ATP hydrolysis activity"/>
    <property type="evidence" value="ECO:0007669"/>
    <property type="project" value="InterPro"/>
</dbReference>
<dbReference type="InterPro" id="IPR027417">
    <property type="entry name" value="P-loop_NTPase"/>
</dbReference>
<dbReference type="InterPro" id="IPR008995">
    <property type="entry name" value="Mo/tungstate-bd_C_term_dom"/>
</dbReference>
<dbReference type="InterPro" id="IPR003593">
    <property type="entry name" value="AAA+_ATPase"/>
</dbReference>
<feature type="domain" description="ABC transporter" evidence="4">
    <location>
        <begin position="4"/>
        <end position="234"/>
    </location>
</feature>
<dbReference type="SMART" id="SM00382">
    <property type="entry name" value="AAA"/>
    <property type="match status" value="1"/>
</dbReference>
<dbReference type="InterPro" id="IPR017871">
    <property type="entry name" value="ABC_transporter-like_CS"/>
</dbReference>
<dbReference type="RefSeq" id="WP_369790750.1">
    <property type="nucleotide sequence ID" value="NZ_CP165628.1"/>
</dbReference>
<dbReference type="PANTHER" id="PTHR43875">
    <property type="entry name" value="MALTODEXTRIN IMPORT ATP-BINDING PROTEIN MSMX"/>
    <property type="match status" value="1"/>
</dbReference>
<dbReference type="PANTHER" id="PTHR43875:SF10">
    <property type="entry name" value="BLL2173 PROTEIN"/>
    <property type="match status" value="1"/>
</dbReference>
<dbReference type="InterPro" id="IPR003439">
    <property type="entry name" value="ABC_transporter-like_ATP-bd"/>
</dbReference>
<dbReference type="PROSITE" id="PS50893">
    <property type="entry name" value="ABC_TRANSPORTER_2"/>
    <property type="match status" value="1"/>
</dbReference>
<dbReference type="EMBL" id="CP165628">
    <property type="protein sequence ID" value="XDU74622.1"/>
    <property type="molecule type" value="Genomic_DNA"/>
</dbReference>
<protein>
    <submittedName>
        <fullName evidence="5">ABC transporter ATP-binding protein</fullName>
    </submittedName>
</protein>
<evidence type="ECO:0000313" key="5">
    <source>
        <dbReference type="EMBL" id="XDU74622.1"/>
    </source>
</evidence>
<keyword evidence="1" id="KW-0813">Transport</keyword>
<dbReference type="Gene3D" id="3.40.50.300">
    <property type="entry name" value="P-loop containing nucleotide triphosphate hydrolases"/>
    <property type="match status" value="1"/>
</dbReference>
<dbReference type="GO" id="GO:0140359">
    <property type="term" value="F:ABC-type transporter activity"/>
    <property type="evidence" value="ECO:0007669"/>
    <property type="project" value="InterPro"/>
</dbReference>
<dbReference type="AlphaFoldDB" id="A0AB39VY99"/>
<dbReference type="Gene3D" id="2.40.50.140">
    <property type="entry name" value="Nucleic acid-binding proteins"/>
    <property type="match status" value="1"/>
</dbReference>
<proteinExistence type="predicted"/>
<dbReference type="Gene3D" id="2.40.50.100">
    <property type="match status" value="1"/>
</dbReference>
<evidence type="ECO:0000256" key="2">
    <source>
        <dbReference type="ARBA" id="ARBA00022741"/>
    </source>
</evidence>
<dbReference type="Pfam" id="PF00005">
    <property type="entry name" value="ABC_tran"/>
    <property type="match status" value="1"/>
</dbReference>
<dbReference type="GO" id="GO:0005524">
    <property type="term" value="F:ATP binding"/>
    <property type="evidence" value="ECO:0007669"/>
    <property type="project" value="UniProtKB-KW"/>
</dbReference>
<dbReference type="PROSITE" id="PS00211">
    <property type="entry name" value="ABC_TRANSPORTER_1"/>
    <property type="match status" value="1"/>
</dbReference>
<dbReference type="GO" id="GO:0008643">
    <property type="term" value="P:carbohydrate transport"/>
    <property type="evidence" value="ECO:0007669"/>
    <property type="project" value="InterPro"/>
</dbReference>
<evidence type="ECO:0000256" key="3">
    <source>
        <dbReference type="ARBA" id="ARBA00022840"/>
    </source>
</evidence>
<organism evidence="5">
    <name type="scientific">Rouxiella sp. WC2420</name>
    <dbReference type="NCBI Taxonomy" id="3234145"/>
    <lineage>
        <taxon>Bacteria</taxon>
        <taxon>Pseudomonadati</taxon>
        <taxon>Pseudomonadota</taxon>
        <taxon>Gammaproteobacteria</taxon>
        <taxon>Enterobacterales</taxon>
        <taxon>Yersiniaceae</taxon>
        <taxon>Rouxiella</taxon>
    </lineage>
</organism>
<dbReference type="InterPro" id="IPR012340">
    <property type="entry name" value="NA-bd_OB-fold"/>
</dbReference>
<dbReference type="InterPro" id="IPR047641">
    <property type="entry name" value="ABC_transpr_MalK/UgpC-like"/>
</dbReference>